<dbReference type="InterPro" id="IPR005900">
    <property type="entry name" value="6-phosphogluconolactonase_DevB"/>
</dbReference>
<comment type="function">
    <text evidence="2 7">Hydrolysis of 6-phosphogluconolactone to 6-phosphogluconate.</text>
</comment>
<dbReference type="PANTHER" id="PTHR11054">
    <property type="entry name" value="6-PHOSPHOGLUCONOLACTONASE"/>
    <property type="match status" value="1"/>
</dbReference>
<evidence type="ECO:0000313" key="10">
    <source>
        <dbReference type="EMBL" id="MFI2471841.1"/>
    </source>
</evidence>
<evidence type="ECO:0000256" key="2">
    <source>
        <dbReference type="ARBA" id="ARBA00002681"/>
    </source>
</evidence>
<dbReference type="EC" id="3.1.1.31" evidence="5 7"/>
<accession>A0ABW7WRV9</accession>
<proteinExistence type="inferred from homology"/>
<gene>
    <name evidence="7 10" type="primary">pgl</name>
    <name evidence="10" type="ORF">ACH49W_00540</name>
</gene>
<evidence type="ECO:0000256" key="8">
    <source>
        <dbReference type="SAM" id="MobiDB-lite"/>
    </source>
</evidence>
<evidence type="ECO:0000259" key="9">
    <source>
        <dbReference type="Pfam" id="PF01182"/>
    </source>
</evidence>
<reference evidence="10 11" key="1">
    <citation type="submission" date="2024-10" db="EMBL/GenBank/DDBJ databases">
        <title>The Natural Products Discovery Center: Release of the First 8490 Sequenced Strains for Exploring Actinobacteria Biosynthetic Diversity.</title>
        <authorList>
            <person name="Kalkreuter E."/>
            <person name="Kautsar S.A."/>
            <person name="Yang D."/>
            <person name="Bader C.D."/>
            <person name="Teijaro C.N."/>
            <person name="Fluegel L."/>
            <person name="Davis C.M."/>
            <person name="Simpson J.R."/>
            <person name="Lauterbach L."/>
            <person name="Steele A.D."/>
            <person name="Gui C."/>
            <person name="Meng S."/>
            <person name="Li G."/>
            <person name="Viehrig K."/>
            <person name="Ye F."/>
            <person name="Su P."/>
            <person name="Kiefer A.F."/>
            <person name="Nichols A."/>
            <person name="Cepeda A.J."/>
            <person name="Yan W."/>
            <person name="Fan B."/>
            <person name="Jiang Y."/>
            <person name="Adhikari A."/>
            <person name="Zheng C.-J."/>
            <person name="Schuster L."/>
            <person name="Cowan T.M."/>
            <person name="Smanski M.J."/>
            <person name="Chevrette M.G."/>
            <person name="De Carvalho L.P.S."/>
            <person name="Shen B."/>
        </authorList>
    </citation>
    <scope>NUCLEOTIDE SEQUENCE [LARGE SCALE GENOMIC DNA]</scope>
    <source>
        <strain evidence="10 11">NPDC019275</strain>
    </source>
</reference>
<feature type="region of interest" description="Disordered" evidence="8">
    <location>
        <begin position="1"/>
        <end position="20"/>
    </location>
</feature>
<dbReference type="RefSeq" id="WP_357400837.1">
    <property type="nucleotide sequence ID" value="NZ_JBEYCD010000001.1"/>
</dbReference>
<dbReference type="Gene3D" id="3.40.50.1360">
    <property type="match status" value="1"/>
</dbReference>
<evidence type="ECO:0000256" key="5">
    <source>
        <dbReference type="ARBA" id="ARBA00013198"/>
    </source>
</evidence>
<dbReference type="InterPro" id="IPR039104">
    <property type="entry name" value="6PGL"/>
</dbReference>
<comment type="pathway">
    <text evidence="3 7">Carbohydrate degradation; pentose phosphate pathway; D-ribulose 5-phosphate from D-glucose 6-phosphate (oxidative stage): step 2/3.</text>
</comment>
<dbReference type="CDD" id="cd01400">
    <property type="entry name" value="6PGL"/>
    <property type="match status" value="1"/>
</dbReference>
<comment type="similarity">
    <text evidence="4 7">Belongs to the glucosamine/galactosamine-6-phosphate isomerase family. 6-phosphogluconolactonase subfamily.</text>
</comment>
<dbReference type="SUPFAM" id="SSF100950">
    <property type="entry name" value="NagB/RpiA/CoA transferase-like"/>
    <property type="match status" value="1"/>
</dbReference>
<sequence>MSETPAQQYAGRERTDSDLPADTVEVHADAGVLVAAAAARFVQLVVAAQAERGSASVVLTGGGTGISMLEEVRKAPGDIDWSRLDIFWGDERFVPAGDPERNELQAREALLDHVPVDHARVHPVATSDGEYPDPVEAAAEYSAAVHAHLAEHGAFDVHLLGMGPDAHINSLFPDTDAVREAHELVVAVTNSPKPPPVRVTLTLPAVRRARHVMLIVAGAGKAEAVAAAIGGAEPVDIPAAGAAGSESTTWLLDREAAGALR</sequence>
<keyword evidence="7 10" id="KW-0378">Hydrolase</keyword>
<dbReference type="InterPro" id="IPR037171">
    <property type="entry name" value="NagB/RpiA_transferase-like"/>
</dbReference>
<dbReference type="Pfam" id="PF01182">
    <property type="entry name" value="Glucosamine_iso"/>
    <property type="match status" value="1"/>
</dbReference>
<dbReference type="Proteomes" id="UP001611415">
    <property type="component" value="Unassembled WGS sequence"/>
</dbReference>
<dbReference type="EMBL" id="JBIRYO010000001">
    <property type="protein sequence ID" value="MFI2471841.1"/>
    <property type="molecule type" value="Genomic_DNA"/>
</dbReference>
<evidence type="ECO:0000256" key="7">
    <source>
        <dbReference type="RuleBase" id="RU365095"/>
    </source>
</evidence>
<dbReference type="PANTHER" id="PTHR11054:SF0">
    <property type="entry name" value="6-PHOSPHOGLUCONOLACTONASE"/>
    <property type="match status" value="1"/>
</dbReference>
<feature type="domain" description="Glucosamine/galactosamine-6-phosphate isomerase" evidence="9">
    <location>
        <begin position="29"/>
        <end position="250"/>
    </location>
</feature>
<comment type="catalytic activity">
    <reaction evidence="1 7">
        <text>6-phospho-D-glucono-1,5-lactone + H2O = 6-phospho-D-gluconate + H(+)</text>
        <dbReference type="Rhea" id="RHEA:12556"/>
        <dbReference type="ChEBI" id="CHEBI:15377"/>
        <dbReference type="ChEBI" id="CHEBI:15378"/>
        <dbReference type="ChEBI" id="CHEBI:57955"/>
        <dbReference type="ChEBI" id="CHEBI:58759"/>
        <dbReference type="EC" id="3.1.1.31"/>
    </reaction>
</comment>
<dbReference type="GO" id="GO:0017057">
    <property type="term" value="F:6-phosphogluconolactonase activity"/>
    <property type="evidence" value="ECO:0007669"/>
    <property type="project" value="UniProtKB-EC"/>
</dbReference>
<protein>
    <recommendedName>
        <fullName evidence="6 7">6-phosphogluconolactonase</fullName>
        <shortName evidence="7">6PGL</shortName>
        <ecNumber evidence="5 7">3.1.1.31</ecNumber>
    </recommendedName>
</protein>
<evidence type="ECO:0000256" key="1">
    <source>
        <dbReference type="ARBA" id="ARBA00000832"/>
    </source>
</evidence>
<evidence type="ECO:0000256" key="4">
    <source>
        <dbReference type="ARBA" id="ARBA00010662"/>
    </source>
</evidence>
<comment type="caution">
    <text evidence="10">The sequence shown here is derived from an EMBL/GenBank/DDBJ whole genome shotgun (WGS) entry which is preliminary data.</text>
</comment>
<organism evidence="10 11">
    <name type="scientific">Nocardia xishanensis</name>
    <dbReference type="NCBI Taxonomy" id="238964"/>
    <lineage>
        <taxon>Bacteria</taxon>
        <taxon>Bacillati</taxon>
        <taxon>Actinomycetota</taxon>
        <taxon>Actinomycetes</taxon>
        <taxon>Mycobacteriales</taxon>
        <taxon>Nocardiaceae</taxon>
        <taxon>Nocardia</taxon>
    </lineage>
</organism>
<evidence type="ECO:0000256" key="6">
    <source>
        <dbReference type="ARBA" id="ARBA00020337"/>
    </source>
</evidence>
<name>A0ABW7WRV9_9NOCA</name>
<dbReference type="NCBIfam" id="TIGR01198">
    <property type="entry name" value="pgl"/>
    <property type="match status" value="1"/>
</dbReference>
<keyword evidence="11" id="KW-1185">Reference proteome</keyword>
<evidence type="ECO:0000313" key="11">
    <source>
        <dbReference type="Proteomes" id="UP001611415"/>
    </source>
</evidence>
<dbReference type="InterPro" id="IPR006148">
    <property type="entry name" value="Glc/Gal-6P_isomerase"/>
</dbReference>
<evidence type="ECO:0000256" key="3">
    <source>
        <dbReference type="ARBA" id="ARBA00004961"/>
    </source>
</evidence>